<dbReference type="InterPro" id="IPR000774">
    <property type="entry name" value="PPIase_FKBP_N"/>
</dbReference>
<dbReference type="RefSeq" id="WP_133040162.1">
    <property type="nucleotide sequence ID" value="NZ_SLWF01000032.1"/>
</dbReference>
<keyword evidence="7" id="KW-0732">Signal</keyword>
<dbReference type="OrthoDB" id="9814548at2"/>
<evidence type="ECO:0000313" key="10">
    <source>
        <dbReference type="Proteomes" id="UP000294832"/>
    </source>
</evidence>
<evidence type="ECO:0000256" key="7">
    <source>
        <dbReference type="SAM" id="SignalP"/>
    </source>
</evidence>
<name>A0A4R2F2X0_9GAMM</name>
<feature type="signal peptide" evidence="7">
    <location>
        <begin position="1"/>
        <end position="22"/>
    </location>
</feature>
<gene>
    <name evidence="9" type="ORF">EDC91_13217</name>
</gene>
<comment type="catalytic activity">
    <reaction evidence="1 5 6">
        <text>[protein]-peptidylproline (omega=180) = [protein]-peptidylproline (omega=0)</text>
        <dbReference type="Rhea" id="RHEA:16237"/>
        <dbReference type="Rhea" id="RHEA-COMP:10747"/>
        <dbReference type="Rhea" id="RHEA-COMP:10748"/>
        <dbReference type="ChEBI" id="CHEBI:83833"/>
        <dbReference type="ChEBI" id="CHEBI:83834"/>
        <dbReference type="EC" id="5.2.1.8"/>
    </reaction>
</comment>
<evidence type="ECO:0000256" key="5">
    <source>
        <dbReference type="PROSITE-ProRule" id="PRU00277"/>
    </source>
</evidence>
<dbReference type="Pfam" id="PF01346">
    <property type="entry name" value="FKBP_N"/>
    <property type="match status" value="1"/>
</dbReference>
<evidence type="ECO:0000256" key="2">
    <source>
        <dbReference type="ARBA" id="ARBA00006577"/>
    </source>
</evidence>
<accession>A0A4R2F2X0</accession>
<keyword evidence="4 5" id="KW-0413">Isomerase</keyword>
<dbReference type="Gene3D" id="3.10.50.40">
    <property type="match status" value="1"/>
</dbReference>
<feature type="domain" description="PPIase FKBP-type" evidence="8">
    <location>
        <begin position="148"/>
        <end position="231"/>
    </location>
</feature>
<keyword evidence="3 5" id="KW-0697">Rotamase</keyword>
<comment type="similarity">
    <text evidence="2 6">Belongs to the FKBP-type PPIase family.</text>
</comment>
<evidence type="ECO:0000313" key="9">
    <source>
        <dbReference type="EMBL" id="TCN79599.1"/>
    </source>
</evidence>
<dbReference type="AlphaFoldDB" id="A0A4R2F2X0"/>
<evidence type="ECO:0000256" key="1">
    <source>
        <dbReference type="ARBA" id="ARBA00000971"/>
    </source>
</evidence>
<reference evidence="9 10" key="1">
    <citation type="submission" date="2019-03" db="EMBL/GenBank/DDBJ databases">
        <title>Freshwater and sediment microbial communities from various areas in North America, analyzing microbe dynamics in response to fracking.</title>
        <authorList>
            <person name="Lamendella R."/>
        </authorList>
    </citation>
    <scope>NUCLEOTIDE SEQUENCE [LARGE SCALE GENOMIC DNA]</scope>
    <source>
        <strain evidence="9 10">74A</strain>
    </source>
</reference>
<dbReference type="InterPro" id="IPR036944">
    <property type="entry name" value="PPIase_FKBP_N_sf"/>
</dbReference>
<protein>
    <recommendedName>
        <fullName evidence="6">Peptidyl-prolyl cis-trans isomerase</fullName>
        <ecNumber evidence="6">5.2.1.8</ecNumber>
    </recommendedName>
</protein>
<dbReference type="EC" id="5.2.1.8" evidence="6"/>
<evidence type="ECO:0000259" key="8">
    <source>
        <dbReference type="PROSITE" id="PS50059"/>
    </source>
</evidence>
<evidence type="ECO:0000256" key="3">
    <source>
        <dbReference type="ARBA" id="ARBA00023110"/>
    </source>
</evidence>
<organism evidence="9 10">
    <name type="scientific">Shewanella fodinae</name>
    <dbReference type="NCBI Taxonomy" id="552357"/>
    <lineage>
        <taxon>Bacteria</taxon>
        <taxon>Pseudomonadati</taxon>
        <taxon>Pseudomonadota</taxon>
        <taxon>Gammaproteobacteria</taxon>
        <taxon>Alteromonadales</taxon>
        <taxon>Shewanellaceae</taxon>
        <taxon>Shewanella</taxon>
    </lineage>
</organism>
<dbReference type="SUPFAM" id="SSF54534">
    <property type="entry name" value="FKBP-like"/>
    <property type="match status" value="1"/>
</dbReference>
<feature type="chain" id="PRO_5020426336" description="Peptidyl-prolyl cis-trans isomerase" evidence="7">
    <location>
        <begin position="23"/>
        <end position="244"/>
    </location>
</feature>
<dbReference type="EMBL" id="SLWF01000032">
    <property type="protein sequence ID" value="TCN79599.1"/>
    <property type="molecule type" value="Genomic_DNA"/>
</dbReference>
<dbReference type="PANTHER" id="PTHR43811">
    <property type="entry name" value="FKBP-TYPE PEPTIDYL-PROLYL CIS-TRANS ISOMERASE FKPA"/>
    <property type="match status" value="1"/>
</dbReference>
<comment type="caution">
    <text evidence="9">The sequence shown here is derived from an EMBL/GenBank/DDBJ whole genome shotgun (WGS) entry which is preliminary data.</text>
</comment>
<dbReference type="Gene3D" id="1.10.287.460">
    <property type="entry name" value="Peptidyl-prolyl cis-trans isomerase, FKBP-type, N-terminal domain"/>
    <property type="match status" value="1"/>
</dbReference>
<evidence type="ECO:0000256" key="4">
    <source>
        <dbReference type="ARBA" id="ARBA00023235"/>
    </source>
</evidence>
<dbReference type="PROSITE" id="PS50059">
    <property type="entry name" value="FKBP_PPIASE"/>
    <property type="match status" value="1"/>
</dbReference>
<keyword evidence="10" id="KW-1185">Reference proteome</keyword>
<dbReference type="InterPro" id="IPR001179">
    <property type="entry name" value="PPIase_FKBP_dom"/>
</dbReference>
<dbReference type="InterPro" id="IPR046357">
    <property type="entry name" value="PPIase_dom_sf"/>
</dbReference>
<dbReference type="PANTHER" id="PTHR43811:SF19">
    <property type="entry name" value="39 KDA FK506-BINDING NUCLEAR PROTEIN"/>
    <property type="match status" value="1"/>
</dbReference>
<evidence type="ECO:0000256" key="6">
    <source>
        <dbReference type="RuleBase" id="RU003915"/>
    </source>
</evidence>
<dbReference type="GO" id="GO:0006457">
    <property type="term" value="P:protein folding"/>
    <property type="evidence" value="ECO:0007669"/>
    <property type="project" value="InterPro"/>
</dbReference>
<proteinExistence type="inferred from homology"/>
<dbReference type="Proteomes" id="UP000294832">
    <property type="component" value="Unassembled WGS sequence"/>
</dbReference>
<sequence length="244" mass="26366">MWRKSILWLGGLALCVSATSYAGELQTQQDKESYSMGLSLGNYLSNELYQQQQLGAKADVALVIEGFVDALKNQGKLTDDETVNLLNQRAETLNQARAAQRKQVAENNRTAAAAFFEKNAKVAGVTTLKSGLQYQMQQQGTGDAPKPEDVVTAKYRGTLLDGTEFENSGEQPVRFALMTMIPGLEEGIRQLHPGGKARFFIPADLAYGAEGVGAVPPQAALIFDVELVKVEKPAKSHGGMMPGM</sequence>
<dbReference type="Pfam" id="PF00254">
    <property type="entry name" value="FKBP_C"/>
    <property type="match status" value="1"/>
</dbReference>
<dbReference type="GO" id="GO:0003755">
    <property type="term" value="F:peptidyl-prolyl cis-trans isomerase activity"/>
    <property type="evidence" value="ECO:0007669"/>
    <property type="project" value="UniProtKB-UniRule"/>
</dbReference>